<dbReference type="PANTHER" id="PTHR22602:SF0">
    <property type="entry name" value="TRANSFERASE CAF17, MITOCHONDRIAL-RELATED"/>
    <property type="match status" value="1"/>
</dbReference>
<dbReference type="Gene3D" id="2.40.30.160">
    <property type="match status" value="1"/>
</dbReference>
<dbReference type="SUPFAM" id="SSF101790">
    <property type="entry name" value="Aminomethyltransferase beta-barrel domain"/>
    <property type="match status" value="1"/>
</dbReference>
<dbReference type="EMBL" id="NSIT01000072">
    <property type="protein sequence ID" value="PJE79394.1"/>
    <property type="molecule type" value="Genomic_DNA"/>
</dbReference>
<dbReference type="InterPro" id="IPR017703">
    <property type="entry name" value="YgfZ/GCV_T_CS"/>
</dbReference>
<dbReference type="Gene3D" id="3.30.70.1630">
    <property type="match status" value="1"/>
</dbReference>
<dbReference type="GO" id="GO:0016226">
    <property type="term" value="P:iron-sulfur cluster assembly"/>
    <property type="evidence" value="ECO:0007669"/>
    <property type="project" value="TreeGrafter"/>
</dbReference>
<dbReference type="NCBIfam" id="TIGR03317">
    <property type="entry name" value="ygfZ_signature"/>
    <property type="match status" value="1"/>
</dbReference>
<name>A0A2H9T858_9ZZZZ</name>
<sequence>MESSKGNLMNTDWQDFLRNNGVRFDNGSIQSYPVLSQPSHQQSFACVLENHSTLTAYGPDTQKFLQGQLTCNVKNLQVDTHISGAACTPKGRVYSNFRMFFTRRDLCFFLMHKASIEPTLQHLEKYAVFFKTTLSVATPSMIGIGLMGSHIIDTLTQCFGHDALIDHHQISRIKDSYLLQVDQSNTPRFELWIPEPSFPDFWNQITAVCTPVLQDQWKLQDIRSVTHWVTPDTAEKYIPQDLNLPSQGFVSFKKGCYTGQEIVTRVQSLGTPKSRTYALSIKTNTPPEVGQALYDDNKKRVGEIIDSVIQSEGLCQALAVIRTKAAQSNPLHFNEPSETDITVHPIPYDIDPKAELKS</sequence>
<dbReference type="Gene3D" id="3.30.70.1400">
    <property type="entry name" value="Aminomethyltransferase beta-barrel domains"/>
    <property type="match status" value="1"/>
</dbReference>
<dbReference type="InterPro" id="IPR045179">
    <property type="entry name" value="YgfZ/GcvT"/>
</dbReference>
<protein>
    <submittedName>
        <fullName evidence="1">tRNA-modifying protein YgfZ</fullName>
    </submittedName>
</protein>
<dbReference type="PANTHER" id="PTHR22602">
    <property type="entry name" value="TRANSFERASE CAF17, MITOCHONDRIAL-RELATED"/>
    <property type="match status" value="1"/>
</dbReference>
<gene>
    <name evidence="1" type="primary">ygfZ</name>
    <name evidence="1" type="ORF">CI610_01641</name>
</gene>
<proteinExistence type="predicted"/>
<dbReference type="AlphaFoldDB" id="A0A2H9T858"/>
<dbReference type="InterPro" id="IPR029043">
    <property type="entry name" value="GcvT/YgfZ_C"/>
</dbReference>
<comment type="caution">
    <text evidence="1">The sequence shown here is derived from an EMBL/GenBank/DDBJ whole genome shotgun (WGS) entry which is preliminary data.</text>
</comment>
<accession>A0A2H9T858</accession>
<dbReference type="SUPFAM" id="SSF103025">
    <property type="entry name" value="Folate-binding domain"/>
    <property type="match status" value="1"/>
</dbReference>
<organism evidence="1">
    <name type="scientific">invertebrate metagenome</name>
    <dbReference type="NCBI Taxonomy" id="1711999"/>
    <lineage>
        <taxon>unclassified sequences</taxon>
        <taxon>metagenomes</taxon>
        <taxon>organismal metagenomes</taxon>
    </lineage>
</organism>
<reference evidence="1" key="1">
    <citation type="journal article" date="2017" name="Appl. Environ. Microbiol.">
        <title>Molecular characterization of an Endozoicomonas-like organism causing infection in king scallop Pecten maximus L.</title>
        <authorList>
            <person name="Cano I."/>
            <person name="van Aerle R."/>
            <person name="Ross S."/>
            <person name="Verner-Jeffreys D.W."/>
            <person name="Paley R.K."/>
            <person name="Rimmer G."/>
            <person name="Ryder D."/>
            <person name="Hooper P."/>
            <person name="Stone D."/>
            <person name="Feist S.W."/>
        </authorList>
    </citation>
    <scope>NUCLEOTIDE SEQUENCE</scope>
</reference>
<evidence type="ECO:0000313" key="1">
    <source>
        <dbReference type="EMBL" id="PJE79394.1"/>
    </source>
</evidence>